<name>A0AA88WPH2_9ASTE</name>
<sequence>MSMALTSGFFPSSLGRVTVSTPFSMAAFTWSILTFSGSLNRRTNLPLLLSTRCHLSVFSSCSLLRSPLTWSTLLSSTSTFTSSLFSPGRSTLITCASGVSFQSTRGLATAAVSLPQLGALATAPKPSNGSKMSREKGSKMLLRLPPKKLGIRAMFSSALESKKLFSMRIEDCRLRWIFVWRRVMKLYFILKKPIPDLPKWKEKLHRSNPPLAAKDPF</sequence>
<dbReference type="AlphaFoldDB" id="A0AA88WPH2"/>
<proteinExistence type="predicted"/>
<reference evidence="1" key="1">
    <citation type="submission" date="2022-12" db="EMBL/GenBank/DDBJ databases">
        <title>Draft genome assemblies for two species of Escallonia (Escalloniales).</title>
        <authorList>
            <person name="Chanderbali A."/>
            <person name="Dervinis C."/>
            <person name="Anghel I."/>
            <person name="Soltis D."/>
            <person name="Soltis P."/>
            <person name="Zapata F."/>
        </authorList>
    </citation>
    <scope>NUCLEOTIDE SEQUENCE</scope>
    <source>
        <strain evidence="1">UCBG64.0493</strain>
        <tissue evidence="1">Leaf</tissue>
    </source>
</reference>
<organism evidence="1 2">
    <name type="scientific">Escallonia herrerae</name>
    <dbReference type="NCBI Taxonomy" id="1293975"/>
    <lineage>
        <taxon>Eukaryota</taxon>
        <taxon>Viridiplantae</taxon>
        <taxon>Streptophyta</taxon>
        <taxon>Embryophyta</taxon>
        <taxon>Tracheophyta</taxon>
        <taxon>Spermatophyta</taxon>
        <taxon>Magnoliopsida</taxon>
        <taxon>eudicotyledons</taxon>
        <taxon>Gunneridae</taxon>
        <taxon>Pentapetalae</taxon>
        <taxon>asterids</taxon>
        <taxon>campanulids</taxon>
        <taxon>Escalloniales</taxon>
        <taxon>Escalloniaceae</taxon>
        <taxon>Escallonia</taxon>
    </lineage>
</organism>
<dbReference type="EMBL" id="JAVXUP010000319">
    <property type="protein sequence ID" value="KAK3031057.1"/>
    <property type="molecule type" value="Genomic_DNA"/>
</dbReference>
<accession>A0AA88WPH2</accession>
<dbReference type="Proteomes" id="UP001188597">
    <property type="component" value="Unassembled WGS sequence"/>
</dbReference>
<evidence type="ECO:0000313" key="2">
    <source>
        <dbReference type="Proteomes" id="UP001188597"/>
    </source>
</evidence>
<protein>
    <submittedName>
        <fullName evidence="1">Uncharacterized protein</fullName>
    </submittedName>
</protein>
<comment type="caution">
    <text evidence="1">The sequence shown here is derived from an EMBL/GenBank/DDBJ whole genome shotgun (WGS) entry which is preliminary data.</text>
</comment>
<gene>
    <name evidence="1" type="ORF">RJ639_035088</name>
</gene>
<keyword evidence="2" id="KW-1185">Reference proteome</keyword>
<evidence type="ECO:0000313" key="1">
    <source>
        <dbReference type="EMBL" id="KAK3031057.1"/>
    </source>
</evidence>